<dbReference type="RefSeq" id="WP_122896443.1">
    <property type="nucleotide sequence ID" value="NZ_RHIB01000001.1"/>
</dbReference>
<gene>
    <name evidence="1" type="ORF">EBO34_02870</name>
</gene>
<comment type="caution">
    <text evidence="1">The sequence shown here is derived from an EMBL/GenBank/DDBJ whole genome shotgun (WGS) entry which is preliminary data.</text>
</comment>
<reference evidence="1 2" key="1">
    <citation type="submission" date="2018-10" db="EMBL/GenBank/DDBJ databases">
        <title>Bacillus Keqinensis sp. nov., a moderately halophilic bacterium isolated from a saline-alkaline lake.</title>
        <authorList>
            <person name="Wang H."/>
        </authorList>
    </citation>
    <scope>NUCLEOTIDE SEQUENCE [LARGE SCALE GENOMIC DNA]</scope>
    <source>
        <strain evidence="1 2">KQ-3</strain>
    </source>
</reference>
<accession>A0A3M7TUI6</accession>
<sequence length="199" mass="23503">MYTNQVTERVSSWKKSSVFTVMDRGQVALYDDRQSLLRFKEGETADIQWKWIHLPMKSQNRTINKLIVYNRSAENVDVKLSVRYQMVERSAEVVYYSPSQESLIVHDQNSYALFGGITSQGTQCSYSTSLVNQEGATDIEYMQMQPIVQFSHGWGLEYKLSLEPYMSDFFYEWEMKHEDLFWLEEAHSQYHTLLRSCQR</sequence>
<keyword evidence="2" id="KW-1185">Reference proteome</keyword>
<organism evidence="1 2">
    <name type="scientific">Alteribacter keqinensis</name>
    <dbReference type="NCBI Taxonomy" id="2483800"/>
    <lineage>
        <taxon>Bacteria</taxon>
        <taxon>Bacillati</taxon>
        <taxon>Bacillota</taxon>
        <taxon>Bacilli</taxon>
        <taxon>Bacillales</taxon>
        <taxon>Bacillaceae</taxon>
        <taxon>Alteribacter</taxon>
    </lineage>
</organism>
<dbReference type="OrthoDB" id="2867385at2"/>
<dbReference type="Proteomes" id="UP000278746">
    <property type="component" value="Unassembled WGS sequence"/>
</dbReference>
<protein>
    <submittedName>
        <fullName evidence="1">Uncharacterized protein</fullName>
    </submittedName>
</protein>
<proteinExistence type="predicted"/>
<evidence type="ECO:0000313" key="1">
    <source>
        <dbReference type="EMBL" id="RNA68921.1"/>
    </source>
</evidence>
<dbReference type="AlphaFoldDB" id="A0A3M7TUI6"/>
<evidence type="ECO:0000313" key="2">
    <source>
        <dbReference type="Proteomes" id="UP000278746"/>
    </source>
</evidence>
<dbReference type="EMBL" id="RHIB01000001">
    <property type="protein sequence ID" value="RNA68921.1"/>
    <property type="molecule type" value="Genomic_DNA"/>
</dbReference>
<name>A0A3M7TUI6_9BACI</name>